<feature type="domain" description="Peptidase S24/S26A/S26B/S26C" evidence="16">
    <location>
        <begin position="28"/>
        <end position="77"/>
    </location>
</feature>
<dbReference type="InterPro" id="IPR019533">
    <property type="entry name" value="Peptidase_S26"/>
</dbReference>
<evidence type="ECO:0000256" key="10">
    <source>
        <dbReference type="ARBA" id="ARBA00022968"/>
    </source>
</evidence>
<evidence type="ECO:0000256" key="13">
    <source>
        <dbReference type="ARBA" id="ARBA00045533"/>
    </source>
</evidence>
<dbReference type="PRINTS" id="PR00728">
    <property type="entry name" value="SIGNALPTASE"/>
</dbReference>
<dbReference type="InterPro" id="IPR036286">
    <property type="entry name" value="LexA/Signal_pep-like_sf"/>
</dbReference>
<keyword evidence="12" id="KW-0472">Membrane</keyword>
<evidence type="ECO:0000256" key="1">
    <source>
        <dbReference type="ARBA" id="ARBA00000677"/>
    </source>
</evidence>
<comment type="subcellular location">
    <subcellularLocation>
        <location evidence="2">Endoplasmic reticulum membrane</location>
        <topology evidence="2">Single-pass type II membrane protein</topology>
    </subcellularLocation>
</comment>
<evidence type="ECO:0000313" key="18">
    <source>
        <dbReference type="Proteomes" id="UP000184356"/>
    </source>
</evidence>
<comment type="similarity">
    <text evidence="3 15">Belongs to the peptidase S26B family.</text>
</comment>
<dbReference type="NCBIfam" id="TIGR02228">
    <property type="entry name" value="sigpep_I_arch"/>
    <property type="match status" value="1"/>
</dbReference>
<dbReference type="GO" id="GO:0005787">
    <property type="term" value="C:signal peptidase complex"/>
    <property type="evidence" value="ECO:0007669"/>
    <property type="project" value="TreeGrafter"/>
</dbReference>
<dbReference type="PANTHER" id="PTHR10806:SF6">
    <property type="entry name" value="SIGNAL PEPTIDASE COMPLEX CATALYTIC SUBUNIT SEC11"/>
    <property type="match status" value="1"/>
</dbReference>
<dbReference type="InterPro" id="IPR001733">
    <property type="entry name" value="Peptidase_S26B"/>
</dbReference>
<keyword evidence="10" id="KW-0735">Signal-anchor</keyword>
<organism evidence="17 18">
    <name type="scientific">Aspergillus sydowii CBS 593.65</name>
    <dbReference type="NCBI Taxonomy" id="1036612"/>
    <lineage>
        <taxon>Eukaryota</taxon>
        <taxon>Fungi</taxon>
        <taxon>Dikarya</taxon>
        <taxon>Ascomycota</taxon>
        <taxon>Pezizomycotina</taxon>
        <taxon>Eurotiomycetes</taxon>
        <taxon>Eurotiomycetidae</taxon>
        <taxon>Eurotiales</taxon>
        <taxon>Aspergillaceae</taxon>
        <taxon>Aspergillus</taxon>
        <taxon>Aspergillus subgen. Nidulantes</taxon>
    </lineage>
</organism>
<dbReference type="GeneID" id="63759593"/>
<evidence type="ECO:0000256" key="15">
    <source>
        <dbReference type="RuleBase" id="RU362047"/>
    </source>
</evidence>
<evidence type="ECO:0000313" key="17">
    <source>
        <dbReference type="EMBL" id="OJJ55934.1"/>
    </source>
</evidence>
<dbReference type="VEuPathDB" id="FungiDB:ASPSYDRAFT_182856"/>
<evidence type="ECO:0000256" key="12">
    <source>
        <dbReference type="ARBA" id="ARBA00023136"/>
    </source>
</evidence>
<gene>
    <name evidence="17" type="ORF">ASPSYDRAFT_182856</name>
</gene>
<dbReference type="Gene3D" id="2.10.109.10">
    <property type="entry name" value="Umud Fragment, subunit A"/>
    <property type="match status" value="1"/>
</dbReference>
<dbReference type="PANTHER" id="PTHR10806">
    <property type="entry name" value="SIGNAL PEPTIDASE COMPLEX CATALYTIC SUBUNIT SEC11"/>
    <property type="match status" value="1"/>
</dbReference>
<evidence type="ECO:0000256" key="8">
    <source>
        <dbReference type="ARBA" id="ARBA00022801"/>
    </source>
</evidence>
<dbReference type="Proteomes" id="UP000184356">
    <property type="component" value="Unassembled WGS sequence"/>
</dbReference>
<sequence length="150" mass="16703">MKNPLLQLFPILWAVSSVFMAWEALRILTGSQYPILVVTSGSMEPAFQRGDLIFLSNRQQIVRPGDIPVIWIPGKPLPMVHRAITVDYQVDVEGVLKQTILTKGDNNAVDDRYMYVPGRPFALRDEVVGLVKGYVPKLGWASVALQGGLR</sequence>
<evidence type="ECO:0000256" key="5">
    <source>
        <dbReference type="ARBA" id="ARBA00019685"/>
    </source>
</evidence>
<dbReference type="AlphaFoldDB" id="A0A1L9T933"/>
<dbReference type="GO" id="GO:0006465">
    <property type="term" value="P:signal peptide processing"/>
    <property type="evidence" value="ECO:0007669"/>
    <property type="project" value="UniProtKB-UniRule"/>
</dbReference>
<dbReference type="InterPro" id="IPR019756">
    <property type="entry name" value="Pept_S26A_signal_pept_1_Ser-AS"/>
</dbReference>
<evidence type="ECO:0000259" key="16">
    <source>
        <dbReference type="Pfam" id="PF00717"/>
    </source>
</evidence>
<keyword evidence="8 15" id="KW-0378">Hydrolase</keyword>
<dbReference type="InterPro" id="IPR015927">
    <property type="entry name" value="Peptidase_S24_S26A/B/C"/>
</dbReference>
<dbReference type="RefSeq" id="XP_040699740.1">
    <property type="nucleotide sequence ID" value="XM_040843520.1"/>
</dbReference>
<evidence type="ECO:0000256" key="4">
    <source>
        <dbReference type="ARBA" id="ARBA00013208"/>
    </source>
</evidence>
<dbReference type="EC" id="3.4.21.89" evidence="4 15"/>
<dbReference type="SUPFAM" id="SSF51306">
    <property type="entry name" value="LexA/Signal peptidase"/>
    <property type="match status" value="1"/>
</dbReference>
<dbReference type="CDD" id="cd06530">
    <property type="entry name" value="S26_SPase_I"/>
    <property type="match status" value="1"/>
</dbReference>
<evidence type="ECO:0000256" key="7">
    <source>
        <dbReference type="ARBA" id="ARBA00022692"/>
    </source>
</evidence>
<proteinExistence type="inferred from homology"/>
<dbReference type="STRING" id="1036612.A0A1L9T933"/>
<protein>
    <recommendedName>
        <fullName evidence="5 15">Signal peptidase complex catalytic subunit SEC11</fullName>
        <ecNumber evidence="4 15">3.4.21.89</ecNumber>
    </recommendedName>
</protein>
<accession>A0A1L9T933</accession>
<dbReference type="OrthoDB" id="10257561at2759"/>
<dbReference type="GO" id="GO:0009003">
    <property type="term" value="F:signal peptidase activity"/>
    <property type="evidence" value="ECO:0007669"/>
    <property type="project" value="UniProtKB-EC"/>
</dbReference>
<keyword evidence="9 15" id="KW-0256">Endoplasmic reticulum</keyword>
<evidence type="ECO:0000256" key="2">
    <source>
        <dbReference type="ARBA" id="ARBA00004648"/>
    </source>
</evidence>
<comment type="catalytic activity">
    <reaction evidence="1 15">
        <text>Cleavage of hydrophobic, N-terminal signal or leader sequences from secreted and periplasmic proteins.</text>
        <dbReference type="EC" id="3.4.21.89"/>
    </reaction>
</comment>
<evidence type="ECO:0000256" key="3">
    <source>
        <dbReference type="ARBA" id="ARBA00011035"/>
    </source>
</evidence>
<dbReference type="Pfam" id="PF00717">
    <property type="entry name" value="Peptidase_S24"/>
    <property type="match status" value="1"/>
</dbReference>
<keyword evidence="18" id="KW-1185">Reference proteome</keyword>
<evidence type="ECO:0000256" key="11">
    <source>
        <dbReference type="ARBA" id="ARBA00022989"/>
    </source>
</evidence>
<keyword evidence="7" id="KW-0812">Transmembrane</keyword>
<dbReference type="EMBL" id="KV878591">
    <property type="protein sequence ID" value="OJJ55934.1"/>
    <property type="molecule type" value="Genomic_DNA"/>
</dbReference>
<keyword evidence="11" id="KW-1133">Transmembrane helix</keyword>
<comment type="function">
    <text evidence="13">Catalytic component of the signal peptidase complex (SPC) which catalyzes the cleavage of N-terminal signal sequences from nascent proteins as they are translocated into the lumen of the endoplasmic reticulum. Specifically cleaves N-terminal signal peptides that contain a hydrophobic alpha-helix (h-region) shorter than 18-20 amino acids.</text>
</comment>
<keyword evidence="6 15" id="KW-0645">Protease</keyword>
<reference evidence="18" key="1">
    <citation type="journal article" date="2017" name="Genome Biol.">
        <title>Comparative genomics reveals high biological diversity and specific adaptations in the industrially and medically important fungal genus Aspergillus.</title>
        <authorList>
            <person name="de Vries R.P."/>
            <person name="Riley R."/>
            <person name="Wiebenga A."/>
            <person name="Aguilar-Osorio G."/>
            <person name="Amillis S."/>
            <person name="Uchima C.A."/>
            <person name="Anderluh G."/>
            <person name="Asadollahi M."/>
            <person name="Askin M."/>
            <person name="Barry K."/>
            <person name="Battaglia E."/>
            <person name="Bayram O."/>
            <person name="Benocci T."/>
            <person name="Braus-Stromeyer S.A."/>
            <person name="Caldana C."/>
            <person name="Canovas D."/>
            <person name="Cerqueira G.C."/>
            <person name="Chen F."/>
            <person name="Chen W."/>
            <person name="Choi C."/>
            <person name="Clum A."/>
            <person name="Dos Santos R.A."/>
            <person name="Damasio A.R."/>
            <person name="Diallinas G."/>
            <person name="Emri T."/>
            <person name="Fekete E."/>
            <person name="Flipphi M."/>
            <person name="Freyberg S."/>
            <person name="Gallo A."/>
            <person name="Gournas C."/>
            <person name="Habgood R."/>
            <person name="Hainaut M."/>
            <person name="Harispe M.L."/>
            <person name="Henrissat B."/>
            <person name="Hilden K.S."/>
            <person name="Hope R."/>
            <person name="Hossain A."/>
            <person name="Karabika E."/>
            <person name="Karaffa L."/>
            <person name="Karanyi Z."/>
            <person name="Krasevec N."/>
            <person name="Kuo A."/>
            <person name="Kusch H."/>
            <person name="LaButti K."/>
            <person name="Lagendijk E.L."/>
            <person name="Lapidus A."/>
            <person name="Levasseur A."/>
            <person name="Lindquist E."/>
            <person name="Lipzen A."/>
            <person name="Logrieco A.F."/>
            <person name="MacCabe A."/>
            <person name="Maekelae M.R."/>
            <person name="Malavazi I."/>
            <person name="Melin P."/>
            <person name="Meyer V."/>
            <person name="Mielnichuk N."/>
            <person name="Miskei M."/>
            <person name="Molnar A.P."/>
            <person name="Mule G."/>
            <person name="Ngan C.Y."/>
            <person name="Orejas M."/>
            <person name="Orosz E."/>
            <person name="Ouedraogo J.P."/>
            <person name="Overkamp K.M."/>
            <person name="Park H.-S."/>
            <person name="Perrone G."/>
            <person name="Piumi F."/>
            <person name="Punt P.J."/>
            <person name="Ram A.F."/>
            <person name="Ramon A."/>
            <person name="Rauscher S."/>
            <person name="Record E."/>
            <person name="Riano-Pachon D.M."/>
            <person name="Robert V."/>
            <person name="Roehrig J."/>
            <person name="Ruller R."/>
            <person name="Salamov A."/>
            <person name="Salih N.S."/>
            <person name="Samson R.A."/>
            <person name="Sandor E."/>
            <person name="Sanguinetti M."/>
            <person name="Schuetze T."/>
            <person name="Sepcic K."/>
            <person name="Shelest E."/>
            <person name="Sherlock G."/>
            <person name="Sophianopoulou V."/>
            <person name="Squina F.M."/>
            <person name="Sun H."/>
            <person name="Susca A."/>
            <person name="Todd R.B."/>
            <person name="Tsang A."/>
            <person name="Unkles S.E."/>
            <person name="van de Wiele N."/>
            <person name="van Rossen-Uffink D."/>
            <person name="Oliveira J.V."/>
            <person name="Vesth T.C."/>
            <person name="Visser J."/>
            <person name="Yu J.-H."/>
            <person name="Zhou M."/>
            <person name="Andersen M.R."/>
            <person name="Archer D.B."/>
            <person name="Baker S.E."/>
            <person name="Benoit I."/>
            <person name="Brakhage A.A."/>
            <person name="Braus G.H."/>
            <person name="Fischer R."/>
            <person name="Frisvad J.C."/>
            <person name="Goldman G.H."/>
            <person name="Houbraken J."/>
            <person name="Oakley B."/>
            <person name="Pocsi I."/>
            <person name="Scazzocchio C."/>
            <person name="Seiboth B."/>
            <person name="vanKuyk P.A."/>
            <person name="Wortman J."/>
            <person name="Dyer P.S."/>
            <person name="Grigoriev I.V."/>
        </authorList>
    </citation>
    <scope>NUCLEOTIDE SEQUENCE [LARGE SCALE GENOMIC DNA]</scope>
    <source>
        <strain evidence="18">CBS 593.65</strain>
    </source>
</reference>
<comment type="subunit">
    <text evidence="14">Component of the signal peptidase complex (SPC) composed of a catalytic subunit SEC11 and three accessory subunits SPC1, SPC2 and SPC3. The complex induces a local thinning of the ER membrane which is used to measure the length of the signal peptide (SP) h-region of protein substrates. This ensures the selectivity of the complex towards h-regions shorter than 18-20 amino acids. SPC associates with the translocon complex.</text>
</comment>
<evidence type="ECO:0000256" key="14">
    <source>
        <dbReference type="ARBA" id="ARBA00047037"/>
    </source>
</evidence>
<dbReference type="PROSITE" id="PS00501">
    <property type="entry name" value="SPASE_I_1"/>
    <property type="match status" value="1"/>
</dbReference>
<name>A0A1L9T933_9EURO</name>
<evidence type="ECO:0000256" key="9">
    <source>
        <dbReference type="ARBA" id="ARBA00022824"/>
    </source>
</evidence>
<evidence type="ECO:0000256" key="6">
    <source>
        <dbReference type="ARBA" id="ARBA00022670"/>
    </source>
</evidence>
<dbReference type="GO" id="GO:0004252">
    <property type="term" value="F:serine-type endopeptidase activity"/>
    <property type="evidence" value="ECO:0007669"/>
    <property type="project" value="InterPro"/>
</dbReference>